<sequence length="277" mass="29611">MPTWMPMALRFGTCTGKCRVGRDEIAGFGVRWRWGRGCGGRAGGRAHATARRAAGAVRCEATTAAVAGAVRCVPCAAARAGGRGKVPTVPEPRGLKSRPLHSLWAGPSWPIHGFPPPTDQGGAPGRYLLVQYGKRGCGSAAAAQRVARPLRRGLGCLMQGRRGRYQSHSETGGRCNAWPPTGVPTVWVQPVCPHGRPGAQVVWWGAALGGPGGSLQCGLLLRDVPTMQEGADGKACRRMRTNDVRWRRVRMQTKYYEKSAQLKGAEGLLYGWPINPG</sequence>
<dbReference type="EMBL" id="JAWRVI010000009">
    <property type="protein sequence ID" value="KAK4092320.1"/>
    <property type="molecule type" value="Genomic_DNA"/>
</dbReference>
<gene>
    <name evidence="1" type="ORF">Purlil1_3573</name>
</gene>
<organism evidence="1 2">
    <name type="scientific">Purpureocillium lilacinum</name>
    <name type="common">Paecilomyces lilacinus</name>
    <dbReference type="NCBI Taxonomy" id="33203"/>
    <lineage>
        <taxon>Eukaryota</taxon>
        <taxon>Fungi</taxon>
        <taxon>Dikarya</taxon>
        <taxon>Ascomycota</taxon>
        <taxon>Pezizomycotina</taxon>
        <taxon>Sordariomycetes</taxon>
        <taxon>Hypocreomycetidae</taxon>
        <taxon>Hypocreales</taxon>
        <taxon>Ophiocordycipitaceae</taxon>
        <taxon>Purpureocillium</taxon>
    </lineage>
</organism>
<dbReference type="Proteomes" id="UP001287286">
    <property type="component" value="Unassembled WGS sequence"/>
</dbReference>
<accession>A0ABR0C7Z9</accession>
<evidence type="ECO:0000313" key="2">
    <source>
        <dbReference type="Proteomes" id="UP001287286"/>
    </source>
</evidence>
<name>A0ABR0C7Z9_PURLI</name>
<comment type="caution">
    <text evidence="1">The sequence shown here is derived from an EMBL/GenBank/DDBJ whole genome shotgun (WGS) entry which is preliminary data.</text>
</comment>
<reference evidence="1 2" key="1">
    <citation type="journal article" date="2024" name="Microbiol. Resour. Announc.">
        <title>Genome annotations for the ascomycete fungi Trichoderma harzianum, Trichoderma aggressivum, and Purpureocillium lilacinum.</title>
        <authorList>
            <person name="Beijen E.P.W."/>
            <person name="Ohm R.A."/>
        </authorList>
    </citation>
    <scope>NUCLEOTIDE SEQUENCE [LARGE SCALE GENOMIC DNA]</scope>
    <source>
        <strain evidence="1 2">CBS 150709</strain>
    </source>
</reference>
<keyword evidence="2" id="KW-1185">Reference proteome</keyword>
<evidence type="ECO:0000313" key="1">
    <source>
        <dbReference type="EMBL" id="KAK4092320.1"/>
    </source>
</evidence>
<proteinExistence type="predicted"/>
<protein>
    <submittedName>
        <fullName evidence="1">Uncharacterized protein</fullName>
    </submittedName>
</protein>